<protein>
    <submittedName>
        <fullName evidence="2">BQ5605_C010g05993 protein</fullName>
    </submittedName>
</protein>
<accession>A0A2X0LQB9</accession>
<dbReference type="PANTHER" id="PTHR22930">
    <property type="match status" value="1"/>
</dbReference>
<keyword evidence="3" id="KW-1185">Reference proteome</keyword>
<dbReference type="EMBL" id="FQNC01000012">
    <property type="protein sequence ID" value="SGY13862.1"/>
    <property type="molecule type" value="Genomic_DNA"/>
</dbReference>
<evidence type="ECO:0000259" key="1">
    <source>
        <dbReference type="Pfam" id="PF26138"/>
    </source>
</evidence>
<dbReference type="InterPro" id="IPR045249">
    <property type="entry name" value="HARBI1-like"/>
</dbReference>
<gene>
    <name evidence="2" type="primary">BQ5605_C010g05993</name>
    <name evidence="2" type="ORF">BQ5605_C010G05993</name>
</gene>
<dbReference type="Pfam" id="PF26138">
    <property type="entry name" value="DUF8040"/>
    <property type="match status" value="1"/>
</dbReference>
<dbReference type="Proteomes" id="UP000249464">
    <property type="component" value="Unassembled WGS sequence"/>
</dbReference>
<dbReference type="AlphaFoldDB" id="A0A2X0LQB9"/>
<feature type="domain" description="DUF8040" evidence="1">
    <location>
        <begin position="1"/>
        <end position="69"/>
    </location>
</feature>
<dbReference type="InterPro" id="IPR058353">
    <property type="entry name" value="DUF8040"/>
</dbReference>
<evidence type="ECO:0000313" key="3">
    <source>
        <dbReference type="Proteomes" id="UP000249464"/>
    </source>
</evidence>
<evidence type="ECO:0000313" key="2">
    <source>
        <dbReference type="EMBL" id="SGY13862.1"/>
    </source>
</evidence>
<dbReference type="PANTHER" id="PTHR22930:SF259">
    <property type="entry name" value="OS08G0106900 PROTEIN"/>
    <property type="match status" value="1"/>
</dbReference>
<dbReference type="STRING" id="796604.A0A2X0LQB9"/>
<reference evidence="2 3" key="1">
    <citation type="submission" date="2016-11" db="EMBL/GenBank/DDBJ databases">
        <authorList>
            <person name="Jaros S."/>
            <person name="Januszkiewicz K."/>
            <person name="Wedrychowicz H."/>
        </authorList>
    </citation>
    <scope>NUCLEOTIDE SEQUENCE [LARGE SCALE GENOMIC DNA]</scope>
</reference>
<organism evidence="2 3">
    <name type="scientific">Microbotryum silenes-dioicae</name>
    <dbReference type="NCBI Taxonomy" id="796604"/>
    <lineage>
        <taxon>Eukaryota</taxon>
        <taxon>Fungi</taxon>
        <taxon>Dikarya</taxon>
        <taxon>Basidiomycota</taxon>
        <taxon>Pucciniomycotina</taxon>
        <taxon>Microbotryomycetes</taxon>
        <taxon>Microbotryales</taxon>
        <taxon>Microbotryaceae</taxon>
        <taxon>Microbotryum</taxon>
    </lineage>
</organism>
<name>A0A2X0LQB9_9BASI</name>
<proteinExistence type="predicted"/>
<sequence>MTPSCFSIFVKKVLLHTEIVPSNHVTVEEKLAMLLYWQRGAESYRKIDEVFQRSLDTIARHLPETLGLLVHSDLRKLYVFQPTADTPTSSVITDKPRFARYFGNCIGAIDGTHAPYKTQDILAAMTFELRSCYLQTRCEGSAHDQQAWDWARERDLLIPEGKY</sequence>